<dbReference type="GO" id="GO:0005886">
    <property type="term" value="C:plasma membrane"/>
    <property type="evidence" value="ECO:0007669"/>
    <property type="project" value="TreeGrafter"/>
</dbReference>
<gene>
    <name evidence="3" type="ORF">NLN86_05040</name>
</gene>
<dbReference type="GO" id="GO:0008643">
    <property type="term" value="P:carbohydrate transport"/>
    <property type="evidence" value="ECO:0007669"/>
    <property type="project" value="InterPro"/>
</dbReference>
<dbReference type="Proteomes" id="UP001207430">
    <property type="component" value="Unassembled WGS sequence"/>
</dbReference>
<dbReference type="EMBL" id="JANDBG010000003">
    <property type="protein sequence ID" value="MCX9001031.1"/>
    <property type="molecule type" value="Genomic_DNA"/>
</dbReference>
<dbReference type="GO" id="GO:0006814">
    <property type="term" value="P:sodium ion transport"/>
    <property type="evidence" value="ECO:0007669"/>
    <property type="project" value="InterPro"/>
</dbReference>
<keyword evidence="2" id="KW-0472">Membrane</keyword>
<feature type="transmembrane region" description="Helical" evidence="2">
    <location>
        <begin position="324"/>
        <end position="348"/>
    </location>
</feature>
<dbReference type="InterPro" id="IPR036259">
    <property type="entry name" value="MFS_trans_sf"/>
</dbReference>
<dbReference type="AlphaFoldDB" id="A0AAW5W1M7"/>
<feature type="transmembrane region" description="Helical" evidence="2">
    <location>
        <begin position="155"/>
        <end position="174"/>
    </location>
</feature>
<reference evidence="3" key="1">
    <citation type="submission" date="2022-07" db="EMBL/GenBank/DDBJ databases">
        <title>Genome Sequence of Citrobacter portucalensis from Edible Snails.</title>
        <authorList>
            <person name="Okafor A.C."/>
            <person name="Ogbo F.C."/>
            <person name="Ruppitsch W."/>
            <person name="Allerberger F."/>
        </authorList>
    </citation>
    <scope>NUCLEOTIDE SEQUENCE</scope>
    <source>
        <strain evidence="3">Igbk 7</strain>
    </source>
</reference>
<dbReference type="Gene3D" id="1.20.1250.20">
    <property type="entry name" value="MFS general substrate transporter like domains"/>
    <property type="match status" value="1"/>
</dbReference>
<evidence type="ECO:0000313" key="4">
    <source>
        <dbReference type="Proteomes" id="UP001207430"/>
    </source>
</evidence>
<keyword evidence="2" id="KW-1133">Transmembrane helix</keyword>
<feature type="transmembrane region" description="Helical" evidence="2">
    <location>
        <begin position="43"/>
        <end position="62"/>
    </location>
</feature>
<comment type="caution">
    <text evidence="3">The sequence shown here is derived from an EMBL/GenBank/DDBJ whole genome shotgun (WGS) entry which is preliminary data.</text>
</comment>
<dbReference type="PANTHER" id="PTHR11328:SF24">
    <property type="entry name" value="MAJOR FACILITATOR SUPERFAMILY (MFS) PROFILE DOMAIN-CONTAINING PROTEIN"/>
    <property type="match status" value="1"/>
</dbReference>
<feature type="transmembrane region" description="Helical" evidence="2">
    <location>
        <begin position="83"/>
        <end position="104"/>
    </location>
</feature>
<dbReference type="InterPro" id="IPR039672">
    <property type="entry name" value="MFS_2"/>
</dbReference>
<feature type="transmembrane region" description="Helical" evidence="2">
    <location>
        <begin position="21"/>
        <end position="37"/>
    </location>
</feature>
<dbReference type="SUPFAM" id="SSF103473">
    <property type="entry name" value="MFS general substrate transporter"/>
    <property type="match status" value="1"/>
</dbReference>
<comment type="similarity">
    <text evidence="1">Belongs to the sodium:galactoside symporter (TC 2.A.2) family.</text>
</comment>
<dbReference type="NCBIfam" id="TIGR00792">
    <property type="entry name" value="gph"/>
    <property type="match status" value="1"/>
</dbReference>
<evidence type="ECO:0000256" key="1">
    <source>
        <dbReference type="ARBA" id="ARBA00009617"/>
    </source>
</evidence>
<feature type="transmembrane region" description="Helical" evidence="2">
    <location>
        <begin position="268"/>
        <end position="288"/>
    </location>
</feature>
<feature type="transmembrane region" description="Helical" evidence="2">
    <location>
        <begin position="368"/>
        <end position="390"/>
    </location>
</feature>
<accession>A0AAW5W1M7</accession>
<dbReference type="RefSeq" id="WP_111465946.1">
    <property type="nucleotide sequence ID" value="NZ_JANBWW010000011.1"/>
</dbReference>
<feature type="transmembrane region" description="Helical" evidence="2">
    <location>
        <begin position="110"/>
        <end position="134"/>
    </location>
</feature>
<feature type="transmembrane region" description="Helical" evidence="2">
    <location>
        <begin position="180"/>
        <end position="203"/>
    </location>
</feature>
<organism evidence="3 4">
    <name type="scientific">Citrobacter portucalensis</name>
    <dbReference type="NCBI Taxonomy" id="1639133"/>
    <lineage>
        <taxon>Bacteria</taxon>
        <taxon>Pseudomonadati</taxon>
        <taxon>Pseudomonadota</taxon>
        <taxon>Gammaproteobacteria</taxon>
        <taxon>Enterobacterales</taxon>
        <taxon>Enterobacteriaceae</taxon>
        <taxon>Citrobacter</taxon>
        <taxon>Citrobacter freundii complex</taxon>
    </lineage>
</organism>
<feature type="transmembrane region" description="Helical" evidence="2">
    <location>
        <begin position="410"/>
        <end position="432"/>
    </location>
</feature>
<protein>
    <submittedName>
        <fullName evidence="3">MFS transporter</fullName>
    </submittedName>
</protein>
<name>A0AAW5W1M7_9ENTR</name>
<dbReference type="Pfam" id="PF13347">
    <property type="entry name" value="MFS_2"/>
    <property type="match status" value="1"/>
</dbReference>
<evidence type="ECO:0000256" key="2">
    <source>
        <dbReference type="SAM" id="Phobius"/>
    </source>
</evidence>
<dbReference type="InterPro" id="IPR001927">
    <property type="entry name" value="Na/Gal_symport"/>
</dbReference>
<dbReference type="GO" id="GO:0015293">
    <property type="term" value="F:symporter activity"/>
    <property type="evidence" value="ECO:0007669"/>
    <property type="project" value="InterPro"/>
</dbReference>
<feature type="transmembrane region" description="Helical" evidence="2">
    <location>
        <begin position="234"/>
        <end position="262"/>
    </location>
</feature>
<sequence length="448" mass="48666">MKQQHKLSIKEKICYGLGDSSANIFLGMTMMFLPYFYTDVLGISAAAMGILFIVARLVDAFYDPFIGNISDRTRTKHGSYRPFLLWLAIPYGISCFLVFLAPDFSPTGKLVYAVITYLFLILMYASTVVPYVALLTTLTADPMDRLSANSWRFPLAKMAFLICSMVVPIFVAWYGKTDEARAYMMAMSFIAVLATAFMLLCFWGTKERYQVSVETDKVPFTKQLGIMLKAKPVVVFYLFKITSSIAFVIKGSVTIYFVKYFLNRGDAFVSGLLSATAIAGIIAPMIAIQLIKRNKLSKLGTLKVAQLGGGVAALCLYFVNPEQISLACVLLVLSVLMAELGSITAWALPSDCADYCEDKSGVRMSGAVAAGTLFSMKVGLALAGGMVGLVLSLSGYKAGEAVSSETMTAIMFLIAGIPAIFHAISLGLLMMFKLDDKVSAGQAEAVMK</sequence>
<dbReference type="PANTHER" id="PTHR11328">
    <property type="entry name" value="MAJOR FACILITATOR SUPERFAMILY DOMAIN-CONTAINING PROTEIN"/>
    <property type="match status" value="1"/>
</dbReference>
<evidence type="ECO:0000313" key="3">
    <source>
        <dbReference type="EMBL" id="MCX9001031.1"/>
    </source>
</evidence>
<keyword evidence="2" id="KW-0812">Transmembrane</keyword>
<dbReference type="CDD" id="cd17332">
    <property type="entry name" value="MFS_MelB_like"/>
    <property type="match status" value="1"/>
</dbReference>
<proteinExistence type="inferred from homology"/>